<proteinExistence type="predicted"/>
<name>A0A075HJS8_9ARCH</name>
<sequence>MGIVLDKDARIDAVLSIFEEKGMILTTPTAIQIPLSFSIGDIAFYSKADQEDTTKLVTQFINEAGTGERILMWEEENAFNFGYLKVVDNVTELHYISIEVGK</sequence>
<dbReference type="AlphaFoldDB" id="A0A075HJS8"/>
<organism evidence="1">
    <name type="scientific">uncultured marine thaumarchaeote KM3_66_E06</name>
    <dbReference type="NCBI Taxonomy" id="1456228"/>
    <lineage>
        <taxon>Archaea</taxon>
        <taxon>Nitrososphaerota</taxon>
        <taxon>environmental samples</taxon>
    </lineage>
</organism>
<accession>A0A075HJS8</accession>
<dbReference type="EMBL" id="KF900994">
    <property type="protein sequence ID" value="AIF14203.1"/>
    <property type="molecule type" value="Genomic_DNA"/>
</dbReference>
<protein>
    <submittedName>
        <fullName evidence="1">Uncharacterized protein</fullName>
    </submittedName>
</protein>
<evidence type="ECO:0000313" key="1">
    <source>
        <dbReference type="EMBL" id="AIF14203.1"/>
    </source>
</evidence>
<reference evidence="1" key="1">
    <citation type="journal article" date="2014" name="Genome Biol. Evol.">
        <title>Pangenome evidence for extensive interdomain horizontal transfer affecting lineage core and shell genes in uncultured planktonic thaumarchaeota and euryarchaeota.</title>
        <authorList>
            <person name="Deschamps P."/>
            <person name="Zivanovic Y."/>
            <person name="Moreira D."/>
            <person name="Rodriguez-Valera F."/>
            <person name="Lopez-Garcia P."/>
        </authorList>
    </citation>
    <scope>NUCLEOTIDE SEQUENCE</scope>
</reference>